<dbReference type="Gene3D" id="1.10.150.130">
    <property type="match status" value="1"/>
</dbReference>
<dbReference type="InterPro" id="IPR038488">
    <property type="entry name" value="Integrase_DNA-bd_sf"/>
</dbReference>
<evidence type="ECO:0000256" key="4">
    <source>
        <dbReference type="ARBA" id="ARBA00023172"/>
    </source>
</evidence>
<dbReference type="InterPro" id="IPR002104">
    <property type="entry name" value="Integrase_catalytic"/>
</dbReference>
<dbReference type="SUPFAM" id="SSF56349">
    <property type="entry name" value="DNA breaking-rejoining enzymes"/>
    <property type="match status" value="1"/>
</dbReference>
<name>A0A4R6G0J1_9SPHN</name>
<dbReference type="InterPro" id="IPR053876">
    <property type="entry name" value="Phage_int_M"/>
</dbReference>
<feature type="region of interest" description="Disordered" evidence="5">
    <location>
        <begin position="392"/>
        <end position="412"/>
    </location>
</feature>
<keyword evidence="3" id="KW-0238">DNA-binding</keyword>
<evidence type="ECO:0000256" key="2">
    <source>
        <dbReference type="ARBA" id="ARBA00022908"/>
    </source>
</evidence>
<dbReference type="Pfam" id="PF13356">
    <property type="entry name" value="Arm-DNA-bind_3"/>
    <property type="match status" value="1"/>
</dbReference>
<dbReference type="Proteomes" id="UP000295493">
    <property type="component" value="Unassembled WGS sequence"/>
</dbReference>
<comment type="similarity">
    <text evidence="1">Belongs to the 'phage' integrase family.</text>
</comment>
<keyword evidence="8" id="KW-1185">Reference proteome</keyword>
<dbReference type="InterPro" id="IPR050808">
    <property type="entry name" value="Phage_Integrase"/>
</dbReference>
<dbReference type="PANTHER" id="PTHR30629">
    <property type="entry name" value="PROPHAGE INTEGRASE"/>
    <property type="match status" value="1"/>
</dbReference>
<dbReference type="EMBL" id="SNWD01000001">
    <property type="protein sequence ID" value="TDN86984.1"/>
    <property type="molecule type" value="Genomic_DNA"/>
</dbReference>
<evidence type="ECO:0000313" key="7">
    <source>
        <dbReference type="EMBL" id="TDN86984.1"/>
    </source>
</evidence>
<feature type="domain" description="Tyr recombinase" evidence="6">
    <location>
        <begin position="203"/>
        <end position="379"/>
    </location>
</feature>
<dbReference type="AlphaFoldDB" id="A0A4R6G0J1"/>
<dbReference type="Pfam" id="PF22022">
    <property type="entry name" value="Phage_int_M"/>
    <property type="match status" value="1"/>
</dbReference>
<sequence length="412" mass="45925">MPKTGTEPMALTALKVKNAKPGRHVDGRGLCLLVKPSGARTWVLRMQKGGRRRDYGLGSALDVSLAEARDAAAALRRQVREGVDPVAERRKARKVVPSFETAARDCYEALKEGWKNKRHANWISSFENHVFSMVGTRPVDQVDSAAVVEVLSPIWLEIPDTARRVLQRIGAVLDFAHIKGWLPGEVSLRSVRKGLPRQVDKGGHLEAMPYADVPALMQKLAAASPTTGRDALRFTIYNAVRSNETRFAVWTEFDLDKAIWTIPGERMKAGETHVVPLSAPAVALLRKRWKERTSDTGLVFSNDGEKPISDMTMTKLLRDDGIRGVTVHGFRSAFTDWSSERTRFPKEVADKALAHKLPNKVEAAYRRTDFFEKRRNLMARWAEYLDRTPAQTNKGRDAAATASEPIPLRAAA</sequence>
<dbReference type="PANTHER" id="PTHR30629:SF2">
    <property type="entry name" value="PROPHAGE INTEGRASE INTS-RELATED"/>
    <property type="match status" value="1"/>
</dbReference>
<dbReference type="InterPro" id="IPR011010">
    <property type="entry name" value="DNA_brk_join_enz"/>
</dbReference>
<protein>
    <submittedName>
        <fullName evidence="7">Phage integrase family protein</fullName>
    </submittedName>
</protein>
<organism evidence="7 8">
    <name type="scientific">Stakelama pacifica</name>
    <dbReference type="NCBI Taxonomy" id="517720"/>
    <lineage>
        <taxon>Bacteria</taxon>
        <taxon>Pseudomonadati</taxon>
        <taxon>Pseudomonadota</taxon>
        <taxon>Alphaproteobacteria</taxon>
        <taxon>Sphingomonadales</taxon>
        <taxon>Sphingomonadaceae</taxon>
        <taxon>Stakelama</taxon>
    </lineage>
</organism>
<dbReference type="Pfam" id="PF00589">
    <property type="entry name" value="Phage_integrase"/>
    <property type="match status" value="1"/>
</dbReference>
<dbReference type="Gene3D" id="3.30.160.390">
    <property type="entry name" value="Integrase, DNA-binding domain"/>
    <property type="match status" value="1"/>
</dbReference>
<evidence type="ECO:0000256" key="1">
    <source>
        <dbReference type="ARBA" id="ARBA00008857"/>
    </source>
</evidence>
<evidence type="ECO:0000313" key="8">
    <source>
        <dbReference type="Proteomes" id="UP000295493"/>
    </source>
</evidence>
<dbReference type="InterPro" id="IPR010998">
    <property type="entry name" value="Integrase_recombinase_N"/>
</dbReference>
<reference evidence="7 8" key="1">
    <citation type="submission" date="2019-03" db="EMBL/GenBank/DDBJ databases">
        <title>Genomic Encyclopedia of Type Strains, Phase IV (KMG-IV): sequencing the most valuable type-strain genomes for metagenomic binning, comparative biology and taxonomic classification.</title>
        <authorList>
            <person name="Goeker M."/>
        </authorList>
    </citation>
    <scope>NUCLEOTIDE SEQUENCE [LARGE SCALE GENOMIC DNA]</scope>
    <source>
        <strain evidence="7 8">DSM 25059</strain>
    </source>
</reference>
<gene>
    <name evidence="7" type="ORF">EV664_101563</name>
</gene>
<keyword evidence="2" id="KW-0229">DNA integration</keyword>
<dbReference type="GO" id="GO:0006310">
    <property type="term" value="P:DNA recombination"/>
    <property type="evidence" value="ECO:0007669"/>
    <property type="project" value="UniProtKB-KW"/>
</dbReference>
<dbReference type="InterPro" id="IPR013762">
    <property type="entry name" value="Integrase-like_cat_sf"/>
</dbReference>
<dbReference type="OrthoDB" id="7388552at2"/>
<dbReference type="PROSITE" id="PS51898">
    <property type="entry name" value="TYR_RECOMBINASE"/>
    <property type="match status" value="1"/>
</dbReference>
<dbReference type="GO" id="GO:0003677">
    <property type="term" value="F:DNA binding"/>
    <property type="evidence" value="ECO:0007669"/>
    <property type="project" value="UniProtKB-KW"/>
</dbReference>
<dbReference type="InterPro" id="IPR025166">
    <property type="entry name" value="Integrase_DNA_bind_dom"/>
</dbReference>
<keyword evidence="4" id="KW-0233">DNA recombination</keyword>
<comment type="caution">
    <text evidence="7">The sequence shown here is derived from an EMBL/GenBank/DDBJ whole genome shotgun (WGS) entry which is preliminary data.</text>
</comment>
<proteinExistence type="inferred from homology"/>
<evidence type="ECO:0000256" key="5">
    <source>
        <dbReference type="SAM" id="MobiDB-lite"/>
    </source>
</evidence>
<evidence type="ECO:0000259" key="6">
    <source>
        <dbReference type="PROSITE" id="PS51898"/>
    </source>
</evidence>
<dbReference type="GO" id="GO:0015074">
    <property type="term" value="P:DNA integration"/>
    <property type="evidence" value="ECO:0007669"/>
    <property type="project" value="UniProtKB-KW"/>
</dbReference>
<dbReference type="Gene3D" id="1.10.443.10">
    <property type="entry name" value="Intergrase catalytic core"/>
    <property type="match status" value="1"/>
</dbReference>
<dbReference type="CDD" id="cd00801">
    <property type="entry name" value="INT_P4_C"/>
    <property type="match status" value="1"/>
</dbReference>
<evidence type="ECO:0000256" key="3">
    <source>
        <dbReference type="ARBA" id="ARBA00023125"/>
    </source>
</evidence>
<accession>A0A4R6G0J1</accession>